<keyword evidence="2" id="KW-1185">Reference proteome</keyword>
<accession>A0A7J6VZU0</accession>
<evidence type="ECO:0000313" key="1">
    <source>
        <dbReference type="EMBL" id="KAF5190363.1"/>
    </source>
</evidence>
<dbReference type="EMBL" id="JABWDY010024301">
    <property type="protein sequence ID" value="KAF5190363.1"/>
    <property type="molecule type" value="Genomic_DNA"/>
</dbReference>
<protein>
    <recommendedName>
        <fullName evidence="3">Aminotransferase-like plant mobile domain-containing protein</fullName>
    </recommendedName>
</protein>
<evidence type="ECO:0000313" key="2">
    <source>
        <dbReference type="Proteomes" id="UP000554482"/>
    </source>
</evidence>
<comment type="caution">
    <text evidence="1">The sequence shown here is derived from an EMBL/GenBank/DDBJ whole genome shotgun (WGS) entry which is preliminary data.</text>
</comment>
<proteinExistence type="predicted"/>
<gene>
    <name evidence="1" type="ORF">FRX31_020051</name>
</gene>
<reference evidence="1 2" key="1">
    <citation type="submission" date="2020-06" db="EMBL/GenBank/DDBJ databases">
        <title>Transcriptomic and genomic resources for Thalictrum thalictroides and T. hernandezii: Facilitating candidate gene discovery in an emerging model plant lineage.</title>
        <authorList>
            <person name="Arias T."/>
            <person name="Riano-Pachon D.M."/>
            <person name="Di Stilio V.S."/>
        </authorList>
    </citation>
    <scope>NUCLEOTIDE SEQUENCE [LARGE SCALE GENOMIC DNA]</scope>
    <source>
        <strain evidence="2">cv. WT478/WT964</strain>
        <tissue evidence="1">Leaves</tissue>
    </source>
</reference>
<organism evidence="1 2">
    <name type="scientific">Thalictrum thalictroides</name>
    <name type="common">Rue-anemone</name>
    <name type="synonym">Anemone thalictroides</name>
    <dbReference type="NCBI Taxonomy" id="46969"/>
    <lineage>
        <taxon>Eukaryota</taxon>
        <taxon>Viridiplantae</taxon>
        <taxon>Streptophyta</taxon>
        <taxon>Embryophyta</taxon>
        <taxon>Tracheophyta</taxon>
        <taxon>Spermatophyta</taxon>
        <taxon>Magnoliopsida</taxon>
        <taxon>Ranunculales</taxon>
        <taxon>Ranunculaceae</taxon>
        <taxon>Thalictroideae</taxon>
        <taxon>Thalictrum</taxon>
    </lineage>
</organism>
<dbReference type="Proteomes" id="UP000554482">
    <property type="component" value="Unassembled WGS sequence"/>
</dbReference>
<dbReference type="AlphaFoldDB" id="A0A7J6VZU0"/>
<evidence type="ECO:0008006" key="3">
    <source>
        <dbReference type="Google" id="ProtNLM"/>
    </source>
</evidence>
<dbReference type="OrthoDB" id="1938336at2759"/>
<name>A0A7J6VZU0_THATH</name>
<sequence length="228" mass="26311">MLSGLTVGQGEIVPYNNEYDIGWEQAISLFPTLASCPDYYTKYGIKNSFFEMEFMNRTDVDWCVQYNKQPIELELDSEQEKEYILALLLYFVGGSLFATAHSCTKLGWCAGLVDISGIGRYDWGGATIAHLYSSMDRFVTSGKKLWQLTGFYRRLYVSNIRNVSLGRMRSELRLENTKYNVMTGCRKNEMHVVDPKNRVNYTQHVLESWKSNWKPLLKSIFVPSIQTN</sequence>